<dbReference type="EMBL" id="MU854515">
    <property type="protein sequence ID" value="KAK4033696.1"/>
    <property type="molecule type" value="Genomic_DNA"/>
</dbReference>
<dbReference type="Pfam" id="PF03659">
    <property type="entry name" value="Glyco_hydro_71"/>
    <property type="match status" value="1"/>
</dbReference>
<evidence type="ECO:0000313" key="2">
    <source>
        <dbReference type="Proteomes" id="UP001303115"/>
    </source>
</evidence>
<evidence type="ECO:0000313" key="1">
    <source>
        <dbReference type="EMBL" id="KAK4033696.1"/>
    </source>
</evidence>
<keyword evidence="2" id="KW-1185">Reference proteome</keyword>
<organism evidence="1 2">
    <name type="scientific">Parachaetomium inaequale</name>
    <dbReference type="NCBI Taxonomy" id="2588326"/>
    <lineage>
        <taxon>Eukaryota</taxon>
        <taxon>Fungi</taxon>
        <taxon>Dikarya</taxon>
        <taxon>Ascomycota</taxon>
        <taxon>Pezizomycotina</taxon>
        <taxon>Sordariomycetes</taxon>
        <taxon>Sordariomycetidae</taxon>
        <taxon>Sordariales</taxon>
        <taxon>Chaetomiaceae</taxon>
        <taxon>Parachaetomium</taxon>
    </lineage>
</organism>
<dbReference type="InterPro" id="IPR005197">
    <property type="entry name" value="Glyco_hydro_71"/>
</dbReference>
<keyword evidence="1" id="KW-0378">Hydrolase</keyword>
<accession>A0AAN6PC72</accession>
<sequence length="494" mass="53026">MLRGYLVGNTKDYSEADWQNDIQLAQEAYIDGFALNFANEASVVRPLLDKAFWVANNLGFKLIFSYDYAGLGPFEKQIVIDLCNDYYNNGAYYRTGGKPLLSTFEGPEQADDWHDIKAATGGLFIPDWSSKGVKAAIELSNGVADSLFSWAAWPWGDQDMNIYVDASYKQFLNGKPYMMPASPWFYTNLPGYNKNWLWRGDDICESYYIGPLMPGKAMEAFTISRTPFNYIEGYPQLLLEFPPSLVIQDKIFFSALLGSDASVSVTVGGVPVPAAWTAKPDGDVGIYHGHANFTAANAGDIVITVSRGSSTVAAVNPGANGAIGTSSCVGGLTNWNAFVDVAWAAGSITATPTLTVEEMGCVKGTGIGNFKGLCEFLCERDYCPVGACLCQAIGSPKPESSTQFPPGYPALGLDENYSGLCAEGCRMGYCPAGICAEEPGPLTTPTVSPFTPRAYTSGTGSSELEGLCDYTCTLGFCPSHVCQCMSEGPLNVPP</sequence>
<name>A0AAN6PC72_9PEZI</name>
<dbReference type="CDD" id="cd11577">
    <property type="entry name" value="GH71"/>
    <property type="match status" value="1"/>
</dbReference>
<protein>
    <submittedName>
        <fullName evidence="1">Glycosyl hydrolase family 71-domain-containing protein</fullName>
    </submittedName>
</protein>
<dbReference type="Proteomes" id="UP001303115">
    <property type="component" value="Unassembled WGS sequence"/>
</dbReference>
<comment type="caution">
    <text evidence="1">The sequence shown here is derived from an EMBL/GenBank/DDBJ whole genome shotgun (WGS) entry which is preliminary data.</text>
</comment>
<proteinExistence type="predicted"/>
<dbReference type="AlphaFoldDB" id="A0AAN6PC72"/>
<gene>
    <name evidence="1" type="ORF">C8A01DRAFT_39852</name>
</gene>
<reference evidence="2" key="1">
    <citation type="journal article" date="2023" name="Mol. Phylogenet. Evol.">
        <title>Genome-scale phylogeny and comparative genomics of the fungal order Sordariales.</title>
        <authorList>
            <person name="Hensen N."/>
            <person name="Bonometti L."/>
            <person name="Westerberg I."/>
            <person name="Brannstrom I.O."/>
            <person name="Guillou S."/>
            <person name="Cros-Aarteil S."/>
            <person name="Calhoun S."/>
            <person name="Haridas S."/>
            <person name="Kuo A."/>
            <person name="Mondo S."/>
            <person name="Pangilinan J."/>
            <person name="Riley R."/>
            <person name="LaButti K."/>
            <person name="Andreopoulos B."/>
            <person name="Lipzen A."/>
            <person name="Chen C."/>
            <person name="Yan M."/>
            <person name="Daum C."/>
            <person name="Ng V."/>
            <person name="Clum A."/>
            <person name="Steindorff A."/>
            <person name="Ohm R.A."/>
            <person name="Martin F."/>
            <person name="Silar P."/>
            <person name="Natvig D.O."/>
            <person name="Lalanne C."/>
            <person name="Gautier V."/>
            <person name="Ament-Velasquez S.L."/>
            <person name="Kruys A."/>
            <person name="Hutchinson M.I."/>
            <person name="Powell A.J."/>
            <person name="Barry K."/>
            <person name="Miller A.N."/>
            <person name="Grigoriev I.V."/>
            <person name="Debuchy R."/>
            <person name="Gladieux P."/>
            <person name="Hiltunen Thoren M."/>
            <person name="Johannesson H."/>
        </authorList>
    </citation>
    <scope>NUCLEOTIDE SEQUENCE [LARGE SCALE GENOMIC DNA]</scope>
    <source>
        <strain evidence="2">CBS 284.82</strain>
    </source>
</reference>
<dbReference type="Gene3D" id="3.20.20.80">
    <property type="entry name" value="Glycosidases"/>
    <property type="match status" value="1"/>
</dbReference>
<dbReference type="GO" id="GO:0051118">
    <property type="term" value="F:glucan endo-1,3-alpha-glucosidase activity"/>
    <property type="evidence" value="ECO:0007669"/>
    <property type="project" value="InterPro"/>
</dbReference>